<protein>
    <submittedName>
        <fullName evidence="1">Uncharacterized protein</fullName>
    </submittedName>
</protein>
<accession>A0A1L2CVL5</accession>
<reference evidence="2" key="1">
    <citation type="submission" date="2016-01" db="EMBL/GenBank/DDBJ databases">
        <title>Isolation and Characterization of Enterobacteria phage CBB.</title>
        <authorList>
            <person name="Buttimer C.T.H."/>
            <person name="Hendrix H."/>
            <person name="Alexandre H."/>
            <person name="O'Mahony J."/>
            <person name="Lavigne R."/>
            <person name="Coffey A."/>
        </authorList>
    </citation>
    <scope>NUCLEOTIDE SEQUENCE [LARGE SCALE GENOMIC DNA]</scope>
</reference>
<proteinExistence type="predicted"/>
<gene>
    <name evidence="1" type="ORF">CBB_474</name>
</gene>
<organism evidence="1 2">
    <name type="scientific">Pectobacterium phage vB_PcaM_CBB</name>
    <dbReference type="NCBI Taxonomy" id="2772511"/>
    <lineage>
        <taxon>Viruses</taxon>
        <taxon>Duplodnaviria</taxon>
        <taxon>Heunggongvirae</taxon>
        <taxon>Uroviricota</taxon>
        <taxon>Caudoviricetes</taxon>
        <taxon>Mimasvirus</taxon>
        <taxon>Mimasvirus CBB</taxon>
    </lineage>
</organism>
<dbReference type="Proteomes" id="UP000223891">
    <property type="component" value="Segment"/>
</dbReference>
<name>A0A1L2CVL5_9CAUD</name>
<keyword evidence="2" id="KW-1185">Reference proteome</keyword>
<dbReference type="EMBL" id="KU574722">
    <property type="protein sequence ID" value="AMM44037.1"/>
    <property type="molecule type" value="Genomic_DNA"/>
</dbReference>
<sequence length="47" mass="5305">MKNKQVPSYEPDDGPLTPEQIEAIRKLSGASHLTEADFKNSLFDEKE</sequence>
<evidence type="ECO:0000313" key="2">
    <source>
        <dbReference type="Proteomes" id="UP000223891"/>
    </source>
</evidence>
<evidence type="ECO:0000313" key="1">
    <source>
        <dbReference type="EMBL" id="AMM44037.1"/>
    </source>
</evidence>